<organism evidence="1 2">
    <name type="scientific">Amniculicola lignicola CBS 123094</name>
    <dbReference type="NCBI Taxonomy" id="1392246"/>
    <lineage>
        <taxon>Eukaryota</taxon>
        <taxon>Fungi</taxon>
        <taxon>Dikarya</taxon>
        <taxon>Ascomycota</taxon>
        <taxon>Pezizomycotina</taxon>
        <taxon>Dothideomycetes</taxon>
        <taxon>Pleosporomycetidae</taxon>
        <taxon>Pleosporales</taxon>
        <taxon>Amniculicolaceae</taxon>
        <taxon>Amniculicola</taxon>
    </lineage>
</organism>
<sequence length="185" mass="20290">MKRPADHAIETDLWYTYRSGSSRAPGMCELAGEAVRYGSWFYSDEKLELSYQAIDAVLSYIQNVSGYIGAYPIAPANEAVESKDPGTFGTPCTLSEKAADWLLKYYLDVIERAGAASQLPTSAKVVIGIHHYYFAGRKRDSSNIIPAMVEDAKESQKSGKSPIIIGEWSIESEPKNNLNKGGQAL</sequence>
<evidence type="ECO:0000313" key="2">
    <source>
        <dbReference type="Proteomes" id="UP000799779"/>
    </source>
</evidence>
<gene>
    <name evidence="1" type="ORF">P154DRAFT_580744</name>
</gene>
<dbReference type="SUPFAM" id="SSF51445">
    <property type="entry name" value="(Trans)glycosidases"/>
    <property type="match status" value="1"/>
</dbReference>
<evidence type="ECO:0000313" key="1">
    <source>
        <dbReference type="EMBL" id="KAF1995550.1"/>
    </source>
</evidence>
<name>A0A6A5W1G5_9PLEO</name>
<dbReference type="AlphaFoldDB" id="A0A6A5W1G5"/>
<keyword evidence="1" id="KW-0378">Hydrolase</keyword>
<keyword evidence="2" id="KW-1185">Reference proteome</keyword>
<dbReference type="GO" id="GO:0016787">
    <property type="term" value="F:hydrolase activity"/>
    <property type="evidence" value="ECO:0007669"/>
    <property type="project" value="UniProtKB-KW"/>
</dbReference>
<protein>
    <submittedName>
        <fullName evidence="1">Glycoside hydrolase family 5 protein</fullName>
    </submittedName>
</protein>
<accession>A0A6A5W1G5</accession>
<dbReference type="Proteomes" id="UP000799779">
    <property type="component" value="Unassembled WGS sequence"/>
</dbReference>
<dbReference type="EMBL" id="ML977637">
    <property type="protein sequence ID" value="KAF1995550.1"/>
    <property type="molecule type" value="Genomic_DNA"/>
</dbReference>
<proteinExistence type="predicted"/>
<dbReference type="OrthoDB" id="1887033at2759"/>
<reference evidence="1" key="1">
    <citation type="journal article" date="2020" name="Stud. Mycol.">
        <title>101 Dothideomycetes genomes: a test case for predicting lifestyles and emergence of pathogens.</title>
        <authorList>
            <person name="Haridas S."/>
            <person name="Albert R."/>
            <person name="Binder M."/>
            <person name="Bloem J."/>
            <person name="Labutti K."/>
            <person name="Salamov A."/>
            <person name="Andreopoulos B."/>
            <person name="Baker S."/>
            <person name="Barry K."/>
            <person name="Bills G."/>
            <person name="Bluhm B."/>
            <person name="Cannon C."/>
            <person name="Castanera R."/>
            <person name="Culley D."/>
            <person name="Daum C."/>
            <person name="Ezra D."/>
            <person name="Gonzalez J."/>
            <person name="Henrissat B."/>
            <person name="Kuo A."/>
            <person name="Liang C."/>
            <person name="Lipzen A."/>
            <person name="Lutzoni F."/>
            <person name="Magnuson J."/>
            <person name="Mondo S."/>
            <person name="Nolan M."/>
            <person name="Ohm R."/>
            <person name="Pangilinan J."/>
            <person name="Park H.-J."/>
            <person name="Ramirez L."/>
            <person name="Alfaro M."/>
            <person name="Sun H."/>
            <person name="Tritt A."/>
            <person name="Yoshinaga Y."/>
            <person name="Zwiers L.-H."/>
            <person name="Turgeon B."/>
            <person name="Goodwin S."/>
            <person name="Spatafora J."/>
            <person name="Crous P."/>
            <person name="Grigoriev I."/>
        </authorList>
    </citation>
    <scope>NUCLEOTIDE SEQUENCE</scope>
    <source>
        <strain evidence="1">CBS 123094</strain>
    </source>
</reference>
<dbReference type="InterPro" id="IPR017853">
    <property type="entry name" value="GH"/>
</dbReference>